<protein>
    <submittedName>
        <fullName evidence="2">Uncharacterized protein</fullName>
    </submittedName>
</protein>
<dbReference type="Proteomes" id="UP000063063">
    <property type="component" value="Chromosome 15"/>
</dbReference>
<dbReference type="OrthoDB" id="263502at2759"/>
<dbReference type="EMBL" id="CP009384">
    <property type="protein sequence ID" value="AIN96860.1"/>
    <property type="molecule type" value="Genomic_DNA"/>
</dbReference>
<dbReference type="RefSeq" id="XP_010697513.1">
    <property type="nucleotide sequence ID" value="XM_010699211.1"/>
</dbReference>
<proteinExistence type="predicted"/>
<accession>A0A088RLZ6</accession>
<evidence type="ECO:0000313" key="2">
    <source>
        <dbReference type="EMBL" id="AIN96860.1"/>
    </source>
</evidence>
<keyword evidence="3" id="KW-1185">Reference proteome</keyword>
<organism evidence="2 3">
    <name type="scientific">Leishmania panamensis</name>
    <dbReference type="NCBI Taxonomy" id="5679"/>
    <lineage>
        <taxon>Eukaryota</taxon>
        <taxon>Discoba</taxon>
        <taxon>Euglenozoa</taxon>
        <taxon>Kinetoplastea</taxon>
        <taxon>Metakinetoplastina</taxon>
        <taxon>Trypanosomatida</taxon>
        <taxon>Trypanosomatidae</taxon>
        <taxon>Leishmaniinae</taxon>
        <taxon>Leishmania</taxon>
        <taxon>Leishmania guyanensis species complex</taxon>
    </lineage>
</organism>
<gene>
    <name evidence="2" type="ORF">LPMP_151380</name>
</gene>
<feature type="compositionally biased region" description="Polar residues" evidence="1">
    <location>
        <begin position="1"/>
        <end position="12"/>
    </location>
</feature>
<dbReference type="GeneID" id="22573558"/>
<feature type="compositionally biased region" description="Polar residues" evidence="1">
    <location>
        <begin position="30"/>
        <end position="40"/>
    </location>
</feature>
<dbReference type="KEGG" id="lpan:LPMP_151380"/>
<dbReference type="AlphaFoldDB" id="A0A088RLZ6"/>
<dbReference type="VEuPathDB" id="TriTrypDB:LPMP_151380"/>
<name>A0A088RLZ6_LEIPA</name>
<sequence length="95" mass="10748">MPSTPLDNTPPTDSRGEATHTLPGTRQAPCVNNSLPTQEKSCGHVRPNTDVYVSEELLDMLSEDRRINRRHHLVVDKVFKAYMLEKKNFAGVMRT</sequence>
<dbReference type="eggNOG" id="ENOG502SF8Q">
    <property type="taxonomic scope" value="Eukaryota"/>
</dbReference>
<evidence type="ECO:0000256" key="1">
    <source>
        <dbReference type="SAM" id="MobiDB-lite"/>
    </source>
</evidence>
<dbReference type="VEuPathDB" id="TriTrypDB:LPAL13_150019400"/>
<reference evidence="2 3" key="1">
    <citation type="journal article" date="2015" name="Sci. Rep.">
        <title>The genome of Leishmania panamensis: insights into genomics of the L. (Viannia) subgenus.</title>
        <authorList>
            <person name="Llanes A."/>
            <person name="Restrepo C.M."/>
            <person name="Vecchio G.D."/>
            <person name="Anguizola F.J."/>
            <person name="Lleonart R."/>
        </authorList>
    </citation>
    <scope>NUCLEOTIDE SEQUENCE [LARGE SCALE GENOMIC DNA]</scope>
    <source>
        <strain evidence="2 3">MHOM/PA/94/PSC-1</strain>
    </source>
</reference>
<evidence type="ECO:0000313" key="3">
    <source>
        <dbReference type="Proteomes" id="UP000063063"/>
    </source>
</evidence>
<feature type="region of interest" description="Disordered" evidence="1">
    <location>
        <begin position="1"/>
        <end position="43"/>
    </location>
</feature>